<evidence type="ECO:0000256" key="3">
    <source>
        <dbReference type="ARBA" id="ARBA00022692"/>
    </source>
</evidence>
<dbReference type="OrthoDB" id="10021397at2759"/>
<evidence type="ECO:0000313" key="10">
    <source>
        <dbReference type="Proteomes" id="UP000070328"/>
    </source>
</evidence>
<organism evidence="9 10">
    <name type="scientific">Colletotrichum simmondsii</name>
    <dbReference type="NCBI Taxonomy" id="703756"/>
    <lineage>
        <taxon>Eukaryota</taxon>
        <taxon>Fungi</taxon>
        <taxon>Dikarya</taxon>
        <taxon>Ascomycota</taxon>
        <taxon>Pezizomycotina</taxon>
        <taxon>Sordariomycetes</taxon>
        <taxon>Hypocreomycetidae</taxon>
        <taxon>Glomerellales</taxon>
        <taxon>Glomerellaceae</taxon>
        <taxon>Colletotrichum</taxon>
        <taxon>Colletotrichum acutatum species complex</taxon>
    </lineage>
</organism>
<dbReference type="Proteomes" id="UP000070328">
    <property type="component" value="Unassembled WGS sequence"/>
</dbReference>
<name>A0A135RQ50_9PEZI</name>
<evidence type="ECO:0000259" key="8">
    <source>
        <dbReference type="PROSITE" id="PS50850"/>
    </source>
</evidence>
<proteinExistence type="predicted"/>
<feature type="transmembrane region" description="Helical" evidence="7">
    <location>
        <begin position="469"/>
        <end position="488"/>
    </location>
</feature>
<evidence type="ECO:0000256" key="1">
    <source>
        <dbReference type="ARBA" id="ARBA00004141"/>
    </source>
</evidence>
<dbReference type="GO" id="GO:0005886">
    <property type="term" value="C:plasma membrane"/>
    <property type="evidence" value="ECO:0007669"/>
    <property type="project" value="TreeGrafter"/>
</dbReference>
<accession>A0A135RQ50</accession>
<feature type="transmembrane region" description="Helical" evidence="7">
    <location>
        <begin position="298"/>
        <end position="317"/>
    </location>
</feature>
<dbReference type="AlphaFoldDB" id="A0A135RQ50"/>
<dbReference type="SUPFAM" id="SSF103473">
    <property type="entry name" value="MFS general substrate transporter"/>
    <property type="match status" value="1"/>
</dbReference>
<evidence type="ECO:0000256" key="7">
    <source>
        <dbReference type="SAM" id="Phobius"/>
    </source>
</evidence>
<feature type="transmembrane region" description="Helical" evidence="7">
    <location>
        <begin position="267"/>
        <end position="286"/>
    </location>
</feature>
<protein>
    <submittedName>
        <fullName evidence="9">Major facilitator superfamily transporter</fullName>
    </submittedName>
</protein>
<evidence type="ECO:0000256" key="4">
    <source>
        <dbReference type="ARBA" id="ARBA00022989"/>
    </source>
</evidence>
<gene>
    <name evidence="9" type="ORF">CSIM01_12516</name>
</gene>
<dbReference type="PROSITE" id="PS50850">
    <property type="entry name" value="MFS"/>
    <property type="match status" value="1"/>
</dbReference>
<feature type="domain" description="Major facilitator superfamily (MFS) profile" evidence="8">
    <location>
        <begin position="74"/>
        <end position="566"/>
    </location>
</feature>
<evidence type="ECO:0000256" key="6">
    <source>
        <dbReference type="SAM" id="MobiDB-lite"/>
    </source>
</evidence>
<feature type="transmembrane region" description="Helical" evidence="7">
    <location>
        <begin position="224"/>
        <end position="247"/>
    </location>
</feature>
<feature type="transmembrane region" description="Helical" evidence="7">
    <location>
        <begin position="197"/>
        <end position="218"/>
    </location>
</feature>
<keyword evidence="3 7" id="KW-0812">Transmembrane</keyword>
<feature type="region of interest" description="Disordered" evidence="6">
    <location>
        <begin position="1"/>
        <end position="60"/>
    </location>
</feature>
<feature type="transmembrane region" description="Helical" evidence="7">
    <location>
        <begin position="376"/>
        <end position="397"/>
    </location>
</feature>
<dbReference type="EMBL" id="JFBX01000890">
    <property type="protein sequence ID" value="KXH25861.1"/>
    <property type="molecule type" value="Genomic_DNA"/>
</dbReference>
<dbReference type="PANTHER" id="PTHR23501:SF177">
    <property type="entry name" value="MAJOR FACILITATOR SUPERFAMILY (MFS) PROFILE DOMAIN-CONTAINING PROTEIN-RELATED"/>
    <property type="match status" value="1"/>
</dbReference>
<dbReference type="InterPro" id="IPR011701">
    <property type="entry name" value="MFS"/>
</dbReference>
<feature type="transmembrane region" description="Helical" evidence="7">
    <location>
        <begin position="109"/>
        <end position="127"/>
    </location>
</feature>
<comment type="caution">
    <text evidence="9">The sequence shown here is derived from an EMBL/GenBank/DDBJ whole genome shotgun (WGS) entry which is preliminary data.</text>
</comment>
<evidence type="ECO:0000256" key="5">
    <source>
        <dbReference type="ARBA" id="ARBA00023136"/>
    </source>
</evidence>
<evidence type="ECO:0000313" key="9">
    <source>
        <dbReference type="EMBL" id="KXH25861.1"/>
    </source>
</evidence>
<sequence length="583" mass="62356">MATATPEDQPRSQPSVELTRSYENKTEATLNHSHDAAPGPTAPVDSEKGTGSADGDDDKTEEGDYATGLKLFILMTSLLLCQFLVALDMSIIATAIPKITREFQSLDQVGWYGSGFLLTLAGFVSLWGKAFKHASIKWVFLSAVVVFELGSLICGVAQNSTTLIVGRAIQGFGGAGMTSGVYLIVSVSVVQKLVPAFLGLLSGIFSVASVVGPLLGGAFTDRLTWRWCFYINLIVGAPSILFLAFFYKPPAHHKIEPIGWKDFIYTLDLPGVAVVLGGLTCFILAIEYGGVTKAWNSGTVIGLLVAFGVLVIVFIVLEWYQGDRALLVGRLMKRRTIAACAVFVSMINFSFFPLAYNLPIYFQAVNGVSPLQSGIRLLPTILPMTLFSLFSAPGIVLVGWYQPWLMTGASLAAIGAGLIYMLDIDSTSAQWIGYQFVAGVGTGLAMQPPVIIANAITPKQDNSMAMSDVLFFQFIGGTFGIGMAQAIFNNGLISSLPELAPMVSPAEVLSIGAYDLKNVLSGDALTGVLRAYMRGLHNAWAMSIAGAAVAVFLPLLGAYMKLPKTPPKSWDEKPTTDKADVRP</sequence>
<feature type="transmembrane region" description="Helical" evidence="7">
    <location>
        <begin position="434"/>
        <end position="457"/>
    </location>
</feature>
<keyword evidence="4 7" id="KW-1133">Transmembrane helix</keyword>
<dbReference type="Gene3D" id="1.20.1720.10">
    <property type="entry name" value="Multidrug resistance protein D"/>
    <property type="match status" value="1"/>
</dbReference>
<dbReference type="CDD" id="cd17502">
    <property type="entry name" value="MFS_Azr1_MDR_like"/>
    <property type="match status" value="1"/>
</dbReference>
<dbReference type="Pfam" id="PF07690">
    <property type="entry name" value="MFS_1"/>
    <property type="match status" value="1"/>
</dbReference>
<feature type="transmembrane region" description="Helical" evidence="7">
    <location>
        <begin position="139"/>
        <end position="158"/>
    </location>
</feature>
<keyword evidence="10" id="KW-1185">Reference proteome</keyword>
<comment type="subcellular location">
    <subcellularLocation>
        <location evidence="1">Membrane</location>
        <topology evidence="1">Multi-pass membrane protein</topology>
    </subcellularLocation>
</comment>
<dbReference type="Gene3D" id="1.20.1250.20">
    <property type="entry name" value="MFS general substrate transporter like domains"/>
    <property type="match status" value="1"/>
</dbReference>
<dbReference type="GO" id="GO:0022857">
    <property type="term" value="F:transmembrane transporter activity"/>
    <property type="evidence" value="ECO:0007669"/>
    <property type="project" value="InterPro"/>
</dbReference>
<evidence type="ECO:0000256" key="2">
    <source>
        <dbReference type="ARBA" id="ARBA00022448"/>
    </source>
</evidence>
<dbReference type="InterPro" id="IPR036259">
    <property type="entry name" value="MFS_trans_sf"/>
</dbReference>
<feature type="transmembrane region" description="Helical" evidence="7">
    <location>
        <begin position="71"/>
        <end position="97"/>
    </location>
</feature>
<keyword evidence="5 7" id="KW-0472">Membrane</keyword>
<dbReference type="PANTHER" id="PTHR23501">
    <property type="entry name" value="MAJOR FACILITATOR SUPERFAMILY"/>
    <property type="match status" value="1"/>
</dbReference>
<dbReference type="InterPro" id="IPR020846">
    <property type="entry name" value="MFS_dom"/>
</dbReference>
<feature type="transmembrane region" description="Helical" evidence="7">
    <location>
        <begin position="164"/>
        <end position="185"/>
    </location>
</feature>
<feature type="transmembrane region" description="Helical" evidence="7">
    <location>
        <begin position="539"/>
        <end position="559"/>
    </location>
</feature>
<reference evidence="9 10" key="1">
    <citation type="submission" date="2014-02" db="EMBL/GenBank/DDBJ databases">
        <title>The genome sequence of Colletotrichum simmondsii CBS122122.</title>
        <authorList>
            <person name="Baroncelli R."/>
            <person name="Thon M.R."/>
        </authorList>
    </citation>
    <scope>NUCLEOTIDE SEQUENCE [LARGE SCALE GENOMIC DNA]</scope>
    <source>
        <strain evidence="9 10">CBS122122</strain>
    </source>
</reference>
<keyword evidence="2" id="KW-0813">Transport</keyword>
<feature type="transmembrane region" description="Helical" evidence="7">
    <location>
        <begin position="337"/>
        <end position="356"/>
    </location>
</feature>
<feature type="transmembrane region" description="Helical" evidence="7">
    <location>
        <begin position="404"/>
        <end position="422"/>
    </location>
</feature>